<dbReference type="SUPFAM" id="SSF49785">
    <property type="entry name" value="Galactose-binding domain-like"/>
    <property type="match status" value="1"/>
</dbReference>
<keyword evidence="4" id="KW-0378">Hydrolase</keyword>
<dbReference type="Gene3D" id="1.20.58.520">
    <property type="entry name" value="Amidohydrolase"/>
    <property type="match status" value="1"/>
</dbReference>
<dbReference type="RefSeq" id="WP_106758109.1">
    <property type="nucleotide sequence ID" value="NZ_PXWF02000237.1"/>
</dbReference>
<dbReference type="InterPro" id="IPR013857">
    <property type="entry name" value="NADH-UbQ_OxRdtase-assoc_prot30"/>
</dbReference>
<evidence type="ECO:0000259" key="2">
    <source>
        <dbReference type="Pfam" id="PF01979"/>
    </source>
</evidence>
<evidence type="ECO:0000259" key="3">
    <source>
        <dbReference type="Pfam" id="PF08547"/>
    </source>
</evidence>
<dbReference type="PANTHER" id="PTHR43135:SF3">
    <property type="entry name" value="ALPHA-D-RIBOSE 1-METHYLPHOSPHONATE 5-TRIPHOSPHATE DIPHOSPHATASE"/>
    <property type="match status" value="1"/>
</dbReference>
<dbReference type="SUPFAM" id="SSF51556">
    <property type="entry name" value="Metallo-dependent hydrolases"/>
    <property type="match status" value="1"/>
</dbReference>
<keyword evidence="1" id="KW-0732">Signal</keyword>
<gene>
    <name evidence="4" type="ORF">C7C56_014590</name>
</gene>
<dbReference type="Gene3D" id="2.30.40.10">
    <property type="entry name" value="Urease, subunit C, domain 1"/>
    <property type="match status" value="1"/>
</dbReference>
<evidence type="ECO:0000313" key="5">
    <source>
        <dbReference type="Proteomes" id="UP000241421"/>
    </source>
</evidence>
<dbReference type="InterPro" id="IPR006680">
    <property type="entry name" value="Amidohydro-rel"/>
</dbReference>
<dbReference type="AlphaFoldDB" id="A0A2U2HJI9"/>
<protein>
    <submittedName>
        <fullName evidence="4">Amidohydrolase</fullName>
    </submittedName>
</protein>
<dbReference type="InterPro" id="IPR051781">
    <property type="entry name" value="Metallo-dep_Hydrolase"/>
</dbReference>
<dbReference type="InterPro" id="IPR011059">
    <property type="entry name" value="Metal-dep_hydrolase_composite"/>
</dbReference>
<dbReference type="InterPro" id="IPR008979">
    <property type="entry name" value="Galactose-bd-like_sf"/>
</dbReference>
<accession>A0A2U2HJI9</accession>
<comment type="caution">
    <text evidence="4">The sequence shown here is derived from an EMBL/GenBank/DDBJ whole genome shotgun (WGS) entry which is preliminary data.</text>
</comment>
<dbReference type="Pfam" id="PF08547">
    <property type="entry name" value="CIA30"/>
    <property type="match status" value="1"/>
</dbReference>
<dbReference type="Gene3D" id="3.40.50.10910">
    <property type="entry name" value="Amidohydrolase"/>
    <property type="match status" value="1"/>
</dbReference>
<dbReference type="PANTHER" id="PTHR43135">
    <property type="entry name" value="ALPHA-D-RIBOSE 1-METHYLPHOSPHONATE 5-TRIPHOSPHATE DIPHOSPHATASE"/>
    <property type="match status" value="1"/>
</dbReference>
<proteinExistence type="predicted"/>
<feature type="domain" description="NADH:ubiquinone oxidoreductase intermediate-associated protein 30" evidence="3">
    <location>
        <begin position="463"/>
        <end position="575"/>
    </location>
</feature>
<dbReference type="Pfam" id="PF01979">
    <property type="entry name" value="Amidohydro_1"/>
    <property type="match status" value="1"/>
</dbReference>
<reference evidence="4 5" key="1">
    <citation type="submission" date="2018-04" db="EMBL/GenBank/DDBJ databases">
        <title>Massilia violaceinigra sp. nov., a novel purple-pigmented bacterium isolated from Tianshan glacier, Xinjiang, China.</title>
        <authorList>
            <person name="Wang H."/>
        </authorList>
    </citation>
    <scope>NUCLEOTIDE SEQUENCE [LARGE SCALE GENOMIC DNA]</scope>
    <source>
        <strain evidence="4 5">B448-2</strain>
    </source>
</reference>
<dbReference type="Proteomes" id="UP000241421">
    <property type="component" value="Unassembled WGS sequence"/>
</dbReference>
<name>A0A2U2HJI9_9BURK</name>
<dbReference type="Gene3D" id="3.30.110.90">
    <property type="entry name" value="Amidohydrolase"/>
    <property type="match status" value="1"/>
</dbReference>
<organism evidence="4 5">
    <name type="scientific">Massilia glaciei</name>
    <dbReference type="NCBI Taxonomy" id="1524097"/>
    <lineage>
        <taxon>Bacteria</taxon>
        <taxon>Pseudomonadati</taxon>
        <taxon>Pseudomonadota</taxon>
        <taxon>Betaproteobacteria</taxon>
        <taxon>Burkholderiales</taxon>
        <taxon>Oxalobacteraceae</taxon>
        <taxon>Telluria group</taxon>
        <taxon>Massilia</taxon>
    </lineage>
</organism>
<dbReference type="EMBL" id="PXWF02000237">
    <property type="protein sequence ID" value="PWF47576.1"/>
    <property type="molecule type" value="Genomic_DNA"/>
</dbReference>
<keyword evidence="5" id="KW-1185">Reference proteome</keyword>
<dbReference type="InterPro" id="IPR032466">
    <property type="entry name" value="Metal_Hydrolase"/>
</dbReference>
<evidence type="ECO:0000256" key="1">
    <source>
        <dbReference type="SAM" id="SignalP"/>
    </source>
</evidence>
<dbReference type="SUPFAM" id="SSF51338">
    <property type="entry name" value="Composite domain of metallo-dependent hydrolases"/>
    <property type="match status" value="1"/>
</dbReference>
<sequence>MKQAFVKPLVKTLFLAGVFGVSMAASAAPTLVQDVRVFDGERMHAKRSVLFDGAVIVNADHRGAAPRGATVVSGAGRTLLPGLIDAHVHAYRHPELPLLFGVTTQVDMFTAVQVMQDATRKMKAGGNREQADLFSAGTLATAPGGHGTQFGMPIPTLSAPGQAQAFVDARIAEGSHFIKIVMESGRPGHATPSLDEATVKALVAAAHARGKLAVVHISTAADARKALAMGADGLVHLFVGEAMPAAELASLVALAKEWRAFVIPTFSVLESVAGVGAADILGDAGLGALMDKEQTATLKSNYAGGASRPGLLAAPNALVAALAKAGVPVLAGTDAGNPGTQHGISMHHEMASLVKAGLTPVQALAAASAAPAAAFRLGQRGRIANGYKADLLLVEGDPGSDIAATRRIVAVWKDGADAAPLREKQRALVARERAAKPPGMLALPADGRISLFSKDKLAGPFGVWMPSDDGFMGGKSKVKVQAGAPDANAQAPLAVSASVAAGFPYPWAGVAFMPGAQPMQPANLSAARLVRFKVRGDGQTYAVSMMSQGGAIPVSKGFTAGPEWTEVAMPFADFKGIDTSAITMIAFNAGPKPGEYKFELADVRLLNE</sequence>
<dbReference type="Gene3D" id="2.60.120.430">
    <property type="entry name" value="Galactose-binding lectin"/>
    <property type="match status" value="1"/>
</dbReference>
<feature type="chain" id="PRO_5015452080" evidence="1">
    <location>
        <begin position="28"/>
        <end position="608"/>
    </location>
</feature>
<dbReference type="OrthoDB" id="9782972at2"/>
<dbReference type="GO" id="GO:0016810">
    <property type="term" value="F:hydrolase activity, acting on carbon-nitrogen (but not peptide) bonds"/>
    <property type="evidence" value="ECO:0007669"/>
    <property type="project" value="InterPro"/>
</dbReference>
<evidence type="ECO:0000313" key="4">
    <source>
        <dbReference type="EMBL" id="PWF47576.1"/>
    </source>
</evidence>
<feature type="domain" description="Amidohydrolase-related" evidence="2">
    <location>
        <begin position="78"/>
        <end position="415"/>
    </location>
</feature>
<feature type="signal peptide" evidence="1">
    <location>
        <begin position="1"/>
        <end position="27"/>
    </location>
</feature>